<organism evidence="3">
    <name type="scientific">Amblyomma triste</name>
    <name type="common">Neotropical tick</name>
    <dbReference type="NCBI Taxonomy" id="251400"/>
    <lineage>
        <taxon>Eukaryota</taxon>
        <taxon>Metazoa</taxon>
        <taxon>Ecdysozoa</taxon>
        <taxon>Arthropoda</taxon>
        <taxon>Chelicerata</taxon>
        <taxon>Arachnida</taxon>
        <taxon>Acari</taxon>
        <taxon>Parasitiformes</taxon>
        <taxon>Ixodida</taxon>
        <taxon>Ixodoidea</taxon>
        <taxon>Ixodidae</taxon>
        <taxon>Amblyomminae</taxon>
        <taxon>Amblyomma</taxon>
    </lineage>
</organism>
<proteinExistence type="evidence at transcript level"/>
<feature type="compositionally biased region" description="Polar residues" evidence="1">
    <location>
        <begin position="30"/>
        <end position="42"/>
    </location>
</feature>
<name>A0A023G3H1_AMBTT</name>
<feature type="compositionally biased region" description="Polar residues" evidence="1">
    <location>
        <begin position="56"/>
        <end position="66"/>
    </location>
</feature>
<protein>
    <submittedName>
        <fullName evidence="3">Putative evasin 1</fullName>
    </submittedName>
</protein>
<dbReference type="Gene3D" id="2.30.130.100">
    <property type="match status" value="1"/>
</dbReference>
<evidence type="ECO:0000256" key="1">
    <source>
        <dbReference type="SAM" id="MobiDB-lite"/>
    </source>
</evidence>
<keyword evidence="2" id="KW-0732">Signal</keyword>
<evidence type="ECO:0000256" key="2">
    <source>
        <dbReference type="SAM" id="SignalP"/>
    </source>
</evidence>
<dbReference type="EMBL" id="GBBM01007136">
    <property type="protein sequence ID" value="JAC28282.1"/>
    <property type="molecule type" value="mRNA"/>
</dbReference>
<accession>A0A023G3H1</accession>
<feature type="region of interest" description="Disordered" evidence="1">
    <location>
        <begin position="30"/>
        <end position="66"/>
    </location>
</feature>
<feature type="region of interest" description="Disordered" evidence="1">
    <location>
        <begin position="111"/>
        <end position="152"/>
    </location>
</feature>
<feature type="chain" id="PRO_5001516768" evidence="2">
    <location>
        <begin position="27"/>
        <end position="276"/>
    </location>
</feature>
<sequence>MWFNPANMRLAVWLASLLLCITLTACQDTQPSGDLGNSTLNVTDHKDGPPEVDLPNNETSQNGSDISEVTVPGIEVTVLTENATASAVTMPPDSNSPAAVTNDASSITVTTTTSAPTSMANASTVAEASQSTTRGRRDRKKKPRTTTPRYNQQGEYGTVIDQRGCLHKALEANGNLYTATCTGQCGRWMYPVKQGTRCLLKKPGGGKRNKRGKKCHFGTCVNGRCKPHRGKPVTCRAPRGTVNYYDDGSNYYDYDGRYYDSGYDGSFENYRNPYAE</sequence>
<feature type="compositionally biased region" description="Basic residues" evidence="1">
    <location>
        <begin position="134"/>
        <end position="144"/>
    </location>
</feature>
<evidence type="ECO:0000313" key="3">
    <source>
        <dbReference type="EMBL" id="JAC28282.1"/>
    </source>
</evidence>
<feature type="signal peptide" evidence="2">
    <location>
        <begin position="1"/>
        <end position="26"/>
    </location>
</feature>
<reference evidence="3" key="1">
    <citation type="submission" date="2014-03" db="EMBL/GenBank/DDBJ databases">
        <title>The sialotranscriptome of Amblyomma triste, Amblyomma parvum and Amblyomma cajennense ticks, uncovered by 454-based RNA-seq.</title>
        <authorList>
            <person name="Garcia G.R."/>
            <person name="Gardinassi L.G."/>
            <person name="Ribeiro J.M."/>
            <person name="Anatriello E."/>
            <person name="Ferreira B.R."/>
            <person name="Moreira H.N."/>
            <person name="Mafra C."/>
            <person name="Olegario M.M."/>
            <person name="Szabo P.J."/>
            <person name="Miranda-Santos I.K."/>
            <person name="Maruyama S.R."/>
        </authorList>
    </citation>
    <scope>NUCLEOTIDE SEQUENCE</scope>
    <source>
        <strain evidence="3">Mato Grasso do Sul</strain>
        <tissue evidence="3">Salivary glands</tissue>
    </source>
</reference>
<feature type="compositionally biased region" description="Low complexity" evidence="1">
    <location>
        <begin position="111"/>
        <end position="124"/>
    </location>
</feature>
<dbReference type="AlphaFoldDB" id="A0A023G3H1"/>